<reference evidence="8 9" key="1">
    <citation type="submission" date="2017-01" db="EMBL/GenBank/DDBJ databases">
        <title>Draft genome sequence of Bacillus oleronius.</title>
        <authorList>
            <person name="Allam M."/>
        </authorList>
    </citation>
    <scope>NUCLEOTIDE SEQUENCE [LARGE SCALE GENOMIC DNA]</scope>
    <source>
        <strain evidence="8 9">DSM 9356</strain>
    </source>
</reference>
<keyword evidence="9" id="KW-1185">Reference proteome</keyword>
<dbReference type="Proteomes" id="UP000189761">
    <property type="component" value="Unassembled WGS sequence"/>
</dbReference>
<dbReference type="GO" id="GO:0006825">
    <property type="term" value="P:copper ion transport"/>
    <property type="evidence" value="ECO:0007669"/>
    <property type="project" value="InterPro"/>
</dbReference>
<evidence type="ECO:0000256" key="5">
    <source>
        <dbReference type="SAM" id="Phobius"/>
    </source>
</evidence>
<evidence type="ECO:0000259" key="6">
    <source>
        <dbReference type="Pfam" id="PF04234"/>
    </source>
</evidence>
<dbReference type="GO" id="GO:0005886">
    <property type="term" value="C:plasma membrane"/>
    <property type="evidence" value="ECO:0007669"/>
    <property type="project" value="TreeGrafter"/>
</dbReference>
<feature type="transmembrane region" description="Helical" evidence="5">
    <location>
        <begin position="242"/>
        <end position="262"/>
    </location>
</feature>
<feature type="transmembrane region" description="Helical" evidence="5">
    <location>
        <begin position="416"/>
        <end position="434"/>
    </location>
</feature>
<dbReference type="AlphaFoldDB" id="A0A8E2I8J9"/>
<feature type="transmembrane region" description="Helical" evidence="5">
    <location>
        <begin position="269"/>
        <end position="289"/>
    </location>
</feature>
<feature type="transmembrane region" description="Helical" evidence="5">
    <location>
        <begin position="21"/>
        <end position="40"/>
    </location>
</feature>
<evidence type="ECO:0000313" key="8">
    <source>
        <dbReference type="EMBL" id="OOP68751.1"/>
    </source>
</evidence>
<evidence type="ECO:0008006" key="10">
    <source>
        <dbReference type="Google" id="ProtNLM"/>
    </source>
</evidence>
<dbReference type="Pfam" id="PF13115">
    <property type="entry name" value="YtkA"/>
    <property type="match status" value="1"/>
</dbReference>
<evidence type="ECO:0000256" key="1">
    <source>
        <dbReference type="ARBA" id="ARBA00004196"/>
    </source>
</evidence>
<feature type="transmembrane region" description="Helical" evidence="5">
    <location>
        <begin position="204"/>
        <end position="222"/>
    </location>
</feature>
<keyword evidence="2" id="KW-0479">Metal-binding</keyword>
<keyword evidence="5" id="KW-1133">Transmembrane helix</keyword>
<dbReference type="InterPro" id="IPR014756">
    <property type="entry name" value="Ig_E-set"/>
</dbReference>
<feature type="domain" description="YtkA-like" evidence="7">
    <location>
        <begin position="479"/>
        <end position="523"/>
    </location>
</feature>
<dbReference type="GO" id="GO:0030313">
    <property type="term" value="C:cell envelope"/>
    <property type="evidence" value="ECO:0007669"/>
    <property type="project" value="UniProtKB-SubCell"/>
</dbReference>
<proteinExistence type="predicted"/>
<dbReference type="Pfam" id="PF04234">
    <property type="entry name" value="CopC"/>
    <property type="match status" value="1"/>
</dbReference>
<dbReference type="GO" id="GO:0046688">
    <property type="term" value="P:response to copper ion"/>
    <property type="evidence" value="ECO:0007669"/>
    <property type="project" value="InterPro"/>
</dbReference>
<dbReference type="Gene3D" id="2.60.40.1220">
    <property type="match status" value="1"/>
</dbReference>
<keyword evidence="5" id="KW-0472">Membrane</keyword>
<dbReference type="InterPro" id="IPR007348">
    <property type="entry name" value="CopC_dom"/>
</dbReference>
<evidence type="ECO:0000313" key="9">
    <source>
        <dbReference type="Proteomes" id="UP000189761"/>
    </source>
</evidence>
<evidence type="ECO:0000256" key="4">
    <source>
        <dbReference type="ARBA" id="ARBA00023008"/>
    </source>
</evidence>
<feature type="transmembrane region" description="Helical" evidence="5">
    <location>
        <begin position="343"/>
        <end position="365"/>
    </location>
</feature>
<dbReference type="InterPro" id="IPR014755">
    <property type="entry name" value="Cu-Rt/internalin_Ig-like"/>
</dbReference>
<evidence type="ECO:0000256" key="2">
    <source>
        <dbReference type="ARBA" id="ARBA00022723"/>
    </source>
</evidence>
<keyword evidence="5" id="KW-0812">Transmembrane</keyword>
<gene>
    <name evidence="8" type="ORF">BWZ43_08770</name>
</gene>
<dbReference type="SUPFAM" id="SSF81296">
    <property type="entry name" value="E set domains"/>
    <property type="match status" value="1"/>
</dbReference>
<protein>
    <recommendedName>
        <fullName evidence="10">Copper resistance protein CopC</fullName>
    </recommendedName>
</protein>
<feature type="transmembrane region" description="Helical" evidence="5">
    <location>
        <begin position="301"/>
        <end position="322"/>
    </location>
</feature>
<keyword evidence="3" id="KW-0732">Signal</keyword>
<sequence length="547" mass="62138">MFPEQKRLLDKEGTLIKKIKNVLPIFFTLFIGFSLIFIQVPKAEAHSTLIETTPEKMEVTDSSPKFLELRFNEPIEQDLADITIYDWNAKPVISKQSVGGEKRSKVLHINLPNLKQGTYTVQWSVVSLDGHPVSGSYMFAVGKETKGGAESIKSKDGSSIPLLVATRTIVEILLLIGGGLYWFHLLAKRKKFVEQDILPKKVKLISSFILLLGTILELLVYTLSLPDGLFQTIIHGRWDLLIHFPFIVMVAVQLLLIILLFIPEMVEAWYLVIWFLLVIIPAFGGHVWGMEHPYIAAVPRTIHQLSIALWVGALSYLVIYLIRNKLFSKEKLSTTFRSFFVKNVLTASIMVIISGIIMVILQTGWSTVITEWGNWSTILFVKIFLVVLMLLFALYQTLKWKKIGRFSTPRILRIEWLIALVIIFLGVWLSQSAYPIPSKSYNSVLTSGQEKVQVKIAKLQAGDQKMTLTFPASENHAPDRVQVSMEMPKHGMKSGPFIATLKKDGVYQVELPFTMSGTWDMTIQAEYTEMESKEWKDQVFVNLSRNE</sequence>
<comment type="subcellular location">
    <subcellularLocation>
        <location evidence="1">Cell envelope</location>
    </subcellularLocation>
</comment>
<feature type="transmembrane region" description="Helical" evidence="5">
    <location>
        <begin position="160"/>
        <end position="183"/>
    </location>
</feature>
<dbReference type="PANTHER" id="PTHR34820:SF4">
    <property type="entry name" value="INNER MEMBRANE PROTEIN YEBZ"/>
    <property type="match status" value="1"/>
</dbReference>
<dbReference type="EMBL" id="MTLA01000083">
    <property type="protein sequence ID" value="OOP68751.1"/>
    <property type="molecule type" value="Genomic_DNA"/>
</dbReference>
<organism evidence="8 9">
    <name type="scientific">Heyndrickxia oleronia</name>
    <dbReference type="NCBI Taxonomy" id="38875"/>
    <lineage>
        <taxon>Bacteria</taxon>
        <taxon>Bacillati</taxon>
        <taxon>Bacillota</taxon>
        <taxon>Bacilli</taxon>
        <taxon>Bacillales</taxon>
        <taxon>Bacillaceae</taxon>
        <taxon>Heyndrickxia</taxon>
    </lineage>
</organism>
<keyword evidence="4" id="KW-0186">Copper</keyword>
<feature type="transmembrane region" description="Helical" evidence="5">
    <location>
        <begin position="377"/>
        <end position="395"/>
    </location>
</feature>
<dbReference type="InterPro" id="IPR032694">
    <property type="entry name" value="CopC/D"/>
</dbReference>
<evidence type="ECO:0000256" key="3">
    <source>
        <dbReference type="ARBA" id="ARBA00022729"/>
    </source>
</evidence>
<dbReference type="RefSeq" id="WP_078109974.1">
    <property type="nucleotide sequence ID" value="NZ_CP065424.1"/>
</dbReference>
<dbReference type="InterPro" id="IPR032693">
    <property type="entry name" value="YtkA-like_dom"/>
</dbReference>
<evidence type="ECO:0000259" key="7">
    <source>
        <dbReference type="Pfam" id="PF13115"/>
    </source>
</evidence>
<feature type="domain" description="CopC" evidence="6">
    <location>
        <begin position="46"/>
        <end position="141"/>
    </location>
</feature>
<comment type="caution">
    <text evidence="8">The sequence shown here is derived from an EMBL/GenBank/DDBJ whole genome shotgun (WGS) entry which is preliminary data.</text>
</comment>
<dbReference type="PANTHER" id="PTHR34820">
    <property type="entry name" value="INNER MEMBRANE PROTEIN YEBZ"/>
    <property type="match status" value="1"/>
</dbReference>
<dbReference type="GO" id="GO:0005507">
    <property type="term" value="F:copper ion binding"/>
    <property type="evidence" value="ECO:0007669"/>
    <property type="project" value="InterPro"/>
</dbReference>
<name>A0A8E2I8J9_9BACI</name>
<dbReference type="GO" id="GO:0042597">
    <property type="term" value="C:periplasmic space"/>
    <property type="evidence" value="ECO:0007669"/>
    <property type="project" value="InterPro"/>
</dbReference>
<accession>A0A8E2I8J9</accession>